<organism evidence="2 3">
    <name type="scientific">Crotalaria pallida</name>
    <name type="common">Smooth rattlebox</name>
    <name type="synonym">Crotalaria striata</name>
    <dbReference type="NCBI Taxonomy" id="3830"/>
    <lineage>
        <taxon>Eukaryota</taxon>
        <taxon>Viridiplantae</taxon>
        <taxon>Streptophyta</taxon>
        <taxon>Embryophyta</taxon>
        <taxon>Tracheophyta</taxon>
        <taxon>Spermatophyta</taxon>
        <taxon>Magnoliopsida</taxon>
        <taxon>eudicotyledons</taxon>
        <taxon>Gunneridae</taxon>
        <taxon>Pentapetalae</taxon>
        <taxon>rosids</taxon>
        <taxon>fabids</taxon>
        <taxon>Fabales</taxon>
        <taxon>Fabaceae</taxon>
        <taxon>Papilionoideae</taxon>
        <taxon>50 kb inversion clade</taxon>
        <taxon>genistoids sensu lato</taxon>
        <taxon>core genistoids</taxon>
        <taxon>Crotalarieae</taxon>
        <taxon>Crotalaria</taxon>
    </lineage>
</organism>
<feature type="region of interest" description="Disordered" evidence="1">
    <location>
        <begin position="1"/>
        <end position="20"/>
    </location>
</feature>
<dbReference type="EMBL" id="JAYWIO010000064">
    <property type="protein sequence ID" value="KAK7234299.1"/>
    <property type="molecule type" value="Genomic_DNA"/>
</dbReference>
<evidence type="ECO:0000256" key="1">
    <source>
        <dbReference type="SAM" id="MobiDB-lite"/>
    </source>
</evidence>
<evidence type="ECO:0000313" key="2">
    <source>
        <dbReference type="EMBL" id="KAK7234299.1"/>
    </source>
</evidence>
<evidence type="ECO:0000313" key="3">
    <source>
        <dbReference type="Proteomes" id="UP001372338"/>
    </source>
</evidence>
<keyword evidence="3" id="KW-1185">Reference proteome</keyword>
<accession>A0AAN9DR13</accession>
<reference evidence="2 3" key="1">
    <citation type="submission" date="2024-01" db="EMBL/GenBank/DDBJ databases">
        <title>The genomes of 5 underutilized Papilionoideae crops provide insights into root nodulation and disease resistanc.</title>
        <authorList>
            <person name="Yuan L."/>
        </authorList>
    </citation>
    <scope>NUCLEOTIDE SEQUENCE [LARGE SCALE GENOMIC DNA]</scope>
    <source>
        <strain evidence="2">ZHUSHIDOU_FW_LH</strain>
        <tissue evidence="2">Leaf</tissue>
    </source>
</reference>
<name>A0AAN9DR13_CROPI</name>
<comment type="caution">
    <text evidence="2">The sequence shown here is derived from an EMBL/GenBank/DDBJ whole genome shotgun (WGS) entry which is preliminary data.</text>
</comment>
<dbReference type="Proteomes" id="UP001372338">
    <property type="component" value="Unassembled WGS sequence"/>
</dbReference>
<protein>
    <submittedName>
        <fullName evidence="2">Uncharacterized protein</fullName>
    </submittedName>
</protein>
<gene>
    <name evidence="2" type="ORF">RIF29_47016</name>
</gene>
<sequence>MRGFNFEYDPAPSVESGTESLSLARLGGRRAARFGMRRSEAARTNVRGAKKAQLPNLMRHRVRTAGNRSMGGRLILLQPQGWLIVRSWLEDPWFWKAHESERYVECATDTTLRRYLCR</sequence>
<dbReference type="AlphaFoldDB" id="A0AAN9DR13"/>
<proteinExistence type="predicted"/>